<evidence type="ECO:0000256" key="2">
    <source>
        <dbReference type="ARBA" id="ARBA00022527"/>
    </source>
</evidence>
<keyword evidence="8" id="KW-0175">Coiled coil</keyword>
<dbReference type="PANTHER" id="PTHR24058:SF22">
    <property type="entry name" value="DUAL SPECIFICITY TYROSINE-PHOSPHORYLATION-REGULATED KINASE 4"/>
    <property type="match status" value="1"/>
</dbReference>
<keyword evidence="12" id="KW-1185">Reference proteome</keyword>
<organism evidence="11 12">
    <name type="scientific">Bathycoccus prasinos</name>
    <dbReference type="NCBI Taxonomy" id="41875"/>
    <lineage>
        <taxon>Eukaryota</taxon>
        <taxon>Viridiplantae</taxon>
        <taxon>Chlorophyta</taxon>
        <taxon>Mamiellophyceae</taxon>
        <taxon>Mamiellales</taxon>
        <taxon>Bathycoccaceae</taxon>
        <taxon>Bathycoccus</taxon>
    </lineage>
</organism>
<dbReference type="Gene3D" id="3.30.200.20">
    <property type="entry name" value="Phosphorylase Kinase, domain 1"/>
    <property type="match status" value="1"/>
</dbReference>
<dbReference type="OrthoDB" id="9332038at2759"/>
<protein>
    <recommendedName>
        <fullName evidence="10">Protein kinase domain-containing protein</fullName>
    </recommendedName>
</protein>
<dbReference type="GO" id="GO:0004674">
    <property type="term" value="F:protein serine/threonine kinase activity"/>
    <property type="evidence" value="ECO:0007669"/>
    <property type="project" value="UniProtKB-KW"/>
</dbReference>
<dbReference type="InterPro" id="IPR017441">
    <property type="entry name" value="Protein_kinase_ATP_BS"/>
</dbReference>
<dbReference type="GO" id="GO:0005737">
    <property type="term" value="C:cytoplasm"/>
    <property type="evidence" value="ECO:0007669"/>
    <property type="project" value="TreeGrafter"/>
</dbReference>
<dbReference type="KEGG" id="bpg:Bathy03g03070"/>
<keyword evidence="4 7" id="KW-0547">Nucleotide-binding</keyword>
<dbReference type="Pfam" id="PF00069">
    <property type="entry name" value="Pkinase"/>
    <property type="match status" value="1"/>
</dbReference>
<feature type="region of interest" description="Disordered" evidence="9">
    <location>
        <begin position="788"/>
        <end position="811"/>
    </location>
</feature>
<evidence type="ECO:0000256" key="8">
    <source>
        <dbReference type="SAM" id="Coils"/>
    </source>
</evidence>
<name>K8ESW7_9CHLO</name>
<feature type="coiled-coil region" evidence="8">
    <location>
        <begin position="380"/>
        <end position="409"/>
    </location>
</feature>
<sequence length="836" mass="94174">MKRAREAQKELQRKTEVLASARGGGAREKKETTKTTTKDVEAREGEEKENGARKMKKTKASEVKDREEKRIERDRRPSEKLFPAMTPRKPPQSARGRGKGSVNETARKKEEGDGKNRKIAKRTTTTTAAVTARETTREHEKYANMNVIAGAIHQLEKSFSSSKSNNRETIAAAAKEEVEEDALLLFEKPSSGKDTIKDAPVIIIDGKETMEAKVIRESMSANHALRFHKERLEEEDVRDLDARVNDETNDFRVFYLPPPRSKPKTQKTTGSGGLSAITAFAQQQSKSTKRKTSSIKSTTSRTDSKGDYRARPGDHLAFRFEVKETLGSGTFGRVVKCVDHDVRSHDENTGQKRSVAIKIIKNKEEYRIQARTELAVLEAIESARIGLAEDEEEKEREEKRERARMKRNAECVVRAIEHFNFRTHACIVFELLQCNLYEWMVDQRFTGASERVCKTVAKQLARALSFLKSLGIIHCDVKPENILLERRSETVSVNPLSKVSSYPSTARAGFTSSTQKYDAGNGNNIRVKLIDFGSSCFAHVPRIYPYVQSRFYRAPEVMLRDREYDQSIDMWSFACVLAELKRGSPIWPGTDEAEQLELAKETLGAPSSAFLNKLRREEESRKTSSDSDFDDELTKNSMKKHDSHARASLSRVVPTTPMKTKKGVKSRRLLADRANDPVETDVFDGEENENEHHHQHRDEDEDDFETTTSKTTAPAAPSSGSSSLFLPFETAREKASRRKLAAEGLKKALGRGCSIKFAQFLQRCFEWDPEERLTPDDALRHAWLKSFSVGSSSSSENDEIDLNRPTADDDGGFFAKYGNIKNGNGGFDRHPSASAR</sequence>
<feature type="compositionally biased region" description="Basic and acidic residues" evidence="9">
    <location>
        <begin position="25"/>
        <end position="52"/>
    </location>
</feature>
<dbReference type="AlphaFoldDB" id="K8ESW7"/>
<feature type="compositionally biased region" description="Low complexity" evidence="9">
    <location>
        <begin position="122"/>
        <end position="133"/>
    </location>
</feature>
<accession>K8ESW7</accession>
<keyword evidence="2" id="KW-0723">Serine/threonine-protein kinase</keyword>
<proteinExistence type="inferred from homology"/>
<evidence type="ECO:0000313" key="12">
    <source>
        <dbReference type="Proteomes" id="UP000198341"/>
    </source>
</evidence>
<feature type="compositionally biased region" description="Basic and acidic residues" evidence="9">
    <location>
        <begin position="1"/>
        <end position="16"/>
    </location>
</feature>
<feature type="compositionally biased region" description="Basic and acidic residues" evidence="9">
    <location>
        <begin position="105"/>
        <end position="116"/>
    </location>
</feature>
<feature type="region of interest" description="Disordered" evidence="9">
    <location>
        <begin position="280"/>
        <end position="310"/>
    </location>
</feature>
<feature type="region of interest" description="Disordered" evidence="9">
    <location>
        <begin position="609"/>
        <end position="725"/>
    </location>
</feature>
<comment type="similarity">
    <text evidence="1">Belongs to the protein kinase superfamily. CMGC Ser/Thr protein kinase family. MNB/DYRK subfamily.</text>
</comment>
<dbReference type="PROSITE" id="PS00107">
    <property type="entry name" value="PROTEIN_KINASE_ATP"/>
    <property type="match status" value="1"/>
</dbReference>
<dbReference type="GO" id="GO:0005856">
    <property type="term" value="C:cytoskeleton"/>
    <property type="evidence" value="ECO:0007669"/>
    <property type="project" value="TreeGrafter"/>
</dbReference>
<dbReference type="InterPro" id="IPR011009">
    <property type="entry name" value="Kinase-like_dom_sf"/>
</dbReference>
<gene>
    <name evidence="11" type="ORF">Bathy03g03070</name>
</gene>
<evidence type="ECO:0000256" key="9">
    <source>
        <dbReference type="SAM" id="MobiDB-lite"/>
    </source>
</evidence>
<dbReference type="InterPro" id="IPR050494">
    <property type="entry name" value="Ser_Thr_dual-spec_kinase"/>
</dbReference>
<dbReference type="SUPFAM" id="SSF56112">
    <property type="entry name" value="Protein kinase-like (PK-like)"/>
    <property type="match status" value="1"/>
</dbReference>
<dbReference type="InterPro" id="IPR000719">
    <property type="entry name" value="Prot_kinase_dom"/>
</dbReference>
<evidence type="ECO:0000256" key="5">
    <source>
        <dbReference type="ARBA" id="ARBA00022777"/>
    </source>
</evidence>
<dbReference type="Gene3D" id="1.10.510.10">
    <property type="entry name" value="Transferase(Phosphotransferase) domain 1"/>
    <property type="match status" value="1"/>
</dbReference>
<evidence type="ECO:0000256" key="7">
    <source>
        <dbReference type="PROSITE-ProRule" id="PRU10141"/>
    </source>
</evidence>
<evidence type="ECO:0000313" key="11">
    <source>
        <dbReference type="EMBL" id="CCO15515.1"/>
    </source>
</evidence>
<feature type="compositionally biased region" description="Basic and acidic residues" evidence="9">
    <location>
        <begin position="59"/>
        <end position="79"/>
    </location>
</feature>
<dbReference type="InterPro" id="IPR008271">
    <property type="entry name" value="Ser/Thr_kinase_AS"/>
</dbReference>
<evidence type="ECO:0000256" key="1">
    <source>
        <dbReference type="ARBA" id="ARBA00008867"/>
    </source>
</evidence>
<feature type="domain" description="Protein kinase" evidence="10">
    <location>
        <begin position="320"/>
        <end position="784"/>
    </location>
</feature>
<evidence type="ECO:0000256" key="3">
    <source>
        <dbReference type="ARBA" id="ARBA00022679"/>
    </source>
</evidence>
<keyword evidence="5" id="KW-0418">Kinase</keyword>
<dbReference type="eggNOG" id="KOG0667">
    <property type="taxonomic scope" value="Eukaryota"/>
</dbReference>
<dbReference type="SMART" id="SM00220">
    <property type="entry name" value="S_TKc"/>
    <property type="match status" value="1"/>
</dbReference>
<feature type="compositionally biased region" description="Basic and acidic residues" evidence="9">
    <location>
        <begin position="614"/>
        <end position="625"/>
    </location>
</feature>
<dbReference type="GeneID" id="19016844"/>
<evidence type="ECO:0000259" key="10">
    <source>
        <dbReference type="PROSITE" id="PS50011"/>
    </source>
</evidence>
<dbReference type="PROSITE" id="PS00108">
    <property type="entry name" value="PROTEIN_KINASE_ST"/>
    <property type="match status" value="1"/>
</dbReference>
<feature type="compositionally biased region" description="Basic residues" evidence="9">
    <location>
        <begin position="659"/>
        <end position="668"/>
    </location>
</feature>
<evidence type="ECO:0000256" key="4">
    <source>
        <dbReference type="ARBA" id="ARBA00022741"/>
    </source>
</evidence>
<keyword evidence="3" id="KW-0808">Transferase</keyword>
<evidence type="ECO:0000256" key="6">
    <source>
        <dbReference type="ARBA" id="ARBA00022840"/>
    </source>
</evidence>
<feature type="compositionally biased region" description="Acidic residues" evidence="9">
    <location>
        <begin position="678"/>
        <end position="689"/>
    </location>
</feature>
<dbReference type="RefSeq" id="XP_007514078.1">
    <property type="nucleotide sequence ID" value="XM_007514016.1"/>
</dbReference>
<dbReference type="STRING" id="41875.K8ESW7"/>
<dbReference type="Proteomes" id="UP000198341">
    <property type="component" value="Chromosome 3"/>
</dbReference>
<dbReference type="EMBL" id="FO082276">
    <property type="protein sequence ID" value="CCO15515.1"/>
    <property type="molecule type" value="Genomic_DNA"/>
</dbReference>
<keyword evidence="6 7" id="KW-0067">ATP-binding</keyword>
<feature type="region of interest" description="Disordered" evidence="9">
    <location>
        <begin position="1"/>
        <end position="137"/>
    </location>
</feature>
<dbReference type="PROSITE" id="PS50011">
    <property type="entry name" value="PROTEIN_KINASE_DOM"/>
    <property type="match status" value="1"/>
</dbReference>
<reference evidence="11 12" key="1">
    <citation type="submission" date="2011-10" db="EMBL/GenBank/DDBJ databases">
        <authorList>
            <person name="Genoscope - CEA"/>
        </authorList>
    </citation>
    <scope>NUCLEOTIDE SEQUENCE [LARGE SCALE GENOMIC DNA]</scope>
    <source>
        <strain evidence="11 12">RCC 1105</strain>
    </source>
</reference>
<dbReference type="GO" id="GO:0005524">
    <property type="term" value="F:ATP binding"/>
    <property type="evidence" value="ECO:0007669"/>
    <property type="project" value="UniProtKB-UniRule"/>
</dbReference>
<feature type="binding site" evidence="7">
    <location>
        <position position="358"/>
    </location>
    <ligand>
        <name>ATP</name>
        <dbReference type="ChEBI" id="CHEBI:30616"/>
    </ligand>
</feature>
<dbReference type="PANTHER" id="PTHR24058">
    <property type="entry name" value="DUAL SPECIFICITY PROTEIN KINASE"/>
    <property type="match status" value="1"/>
</dbReference>
<feature type="compositionally biased region" description="Low complexity" evidence="9">
    <location>
        <begin position="706"/>
        <end position="723"/>
    </location>
</feature>